<keyword evidence="2" id="KW-1185">Reference proteome</keyword>
<keyword evidence="1" id="KW-0418">Kinase</keyword>
<comment type="caution">
    <text evidence="1">The sequence shown here is derived from an EMBL/GenBank/DDBJ whole genome shotgun (WGS) entry which is preliminary data.</text>
</comment>
<dbReference type="EMBL" id="FWXZ01000010">
    <property type="protein sequence ID" value="SMC92280.1"/>
    <property type="molecule type" value="Genomic_DNA"/>
</dbReference>
<evidence type="ECO:0000313" key="2">
    <source>
        <dbReference type="Proteomes" id="UP000192328"/>
    </source>
</evidence>
<keyword evidence="1" id="KW-0808">Transferase</keyword>
<gene>
    <name evidence="1" type="ORF">SAMN06297397_0005</name>
</gene>
<name>A0AC61PQH4_9FIRM</name>
<reference evidence="1" key="1">
    <citation type="submission" date="2017-04" db="EMBL/GenBank/DDBJ databases">
        <authorList>
            <person name="Varghese N."/>
            <person name="Submissions S."/>
        </authorList>
    </citation>
    <scope>NUCLEOTIDE SEQUENCE</scope>
    <source>
        <strain evidence="1">WTE2008</strain>
    </source>
</reference>
<proteinExistence type="predicted"/>
<evidence type="ECO:0000313" key="1">
    <source>
        <dbReference type="EMBL" id="SMC92280.1"/>
    </source>
</evidence>
<accession>A0AC61PQH4</accession>
<sequence>MMNCELKDTWILFDLDGTLTRSEEGIWNCAKHAVKEMGLPEPDAATLRKFIGPPLLYSFQTFLGMTREQAEEAQRIYRERYTTVGMYENRVYPGVRTMLRTLWKQGAKLGVVTGKPAYPTGKILEHFGFDRFLSTVVCATDARAEKVHLIRDALPENCGEAWMVGDRCFDMEGGKAAGIHTLGVTYGYGSEQELLDTGAEKIAHTPVEILDILCPDAERGRGAFLSVEGLDGSGKGTQIERLSDALDRWGFEVVHTREPGGTPIGEKIREILLDRENTGMTDVTEALLYAASRAQHVREKILPAVKEGKVVLCDRFLDSSVAYQGGGRNLGIDKVLEINAPAVDGTLPDLTVYLDIDHRESLRRRCAASEPDRLEMEAESFHARVENGYHELIARNPERFVVVDAAKTREEIAAEIQEKVLARLMESEDK</sequence>
<dbReference type="Proteomes" id="UP000192328">
    <property type="component" value="Unassembled WGS sequence"/>
</dbReference>
<protein>
    <submittedName>
        <fullName evidence="1">dTMP kinase</fullName>
    </submittedName>
</protein>
<organism evidence="1 2">
    <name type="scientific">Aristaeella lactis</name>
    <dbReference type="NCBI Taxonomy" id="3046383"/>
    <lineage>
        <taxon>Bacteria</taxon>
        <taxon>Bacillati</taxon>
        <taxon>Bacillota</taxon>
        <taxon>Clostridia</taxon>
        <taxon>Eubacteriales</taxon>
        <taxon>Aristaeellaceae</taxon>
        <taxon>Aristaeella</taxon>
    </lineage>
</organism>